<dbReference type="Pfam" id="PF17786">
    <property type="entry name" value="Mannosidase_ig"/>
    <property type="match status" value="1"/>
</dbReference>
<evidence type="ECO:0000259" key="7">
    <source>
        <dbReference type="Pfam" id="PF02836"/>
    </source>
</evidence>
<feature type="domain" description="Glycoside hydrolase family 2 immunoglobulin-like beta-sandwich" evidence="6">
    <location>
        <begin position="292"/>
        <end position="407"/>
    </location>
</feature>
<evidence type="ECO:0000256" key="1">
    <source>
        <dbReference type="ARBA" id="ARBA00007401"/>
    </source>
</evidence>
<feature type="domain" description="Exo-beta-D-glucosaminidase Ig-fold" evidence="9">
    <location>
        <begin position="838"/>
        <end position="940"/>
    </location>
</feature>
<keyword evidence="5" id="KW-0732">Signal</keyword>
<dbReference type="InterPro" id="IPR036156">
    <property type="entry name" value="Beta-gal/glucu_dom_sf"/>
</dbReference>
<reference evidence="11 12" key="1">
    <citation type="submission" date="2016-10" db="EMBL/GenBank/DDBJ databases">
        <authorList>
            <person name="de Groot N.N."/>
        </authorList>
    </citation>
    <scope>NUCLEOTIDE SEQUENCE [LARGE SCALE GENOMIC DNA]</scope>
    <source>
        <strain evidence="11 12">LMG 23650</strain>
    </source>
</reference>
<keyword evidence="2" id="KW-0378">Hydrolase</keyword>
<dbReference type="Gene3D" id="3.20.20.80">
    <property type="entry name" value="Glycosidases"/>
    <property type="match status" value="1"/>
</dbReference>
<dbReference type="EMBL" id="FOQU01000001">
    <property type="protein sequence ID" value="SFH83749.1"/>
    <property type="molecule type" value="Genomic_DNA"/>
</dbReference>
<dbReference type="InterPro" id="IPR017853">
    <property type="entry name" value="GH"/>
</dbReference>
<evidence type="ECO:0000313" key="11">
    <source>
        <dbReference type="EMBL" id="SFH83749.1"/>
    </source>
</evidence>
<dbReference type="Pfam" id="PF00703">
    <property type="entry name" value="Glyco_hydro_2"/>
    <property type="match status" value="1"/>
</dbReference>
<dbReference type="Gene3D" id="2.60.120.260">
    <property type="entry name" value="Galactose-binding domain-like"/>
    <property type="match status" value="1"/>
</dbReference>
<evidence type="ECO:0000256" key="3">
    <source>
        <dbReference type="ARBA" id="ARBA00023295"/>
    </source>
</evidence>
<dbReference type="InterPro" id="IPR043534">
    <property type="entry name" value="EBDG/EBM"/>
</dbReference>
<dbReference type="AlphaFoldDB" id="A0A1I3DAY2"/>
<feature type="domain" description="Mannosidase Ig/CBM-like" evidence="8">
    <location>
        <begin position="751"/>
        <end position="836"/>
    </location>
</feature>
<sequence length="975" mass="103248">MQSKQRRRFLVYSTTLAGSGWLAACGDGLQSADRALGEAGAGATPAAPAAPVTPGAPGAPVTPGTPGPGAIPASPPANLAASGEIAGQWTFIAASERPTLTGAQLASAAGAPGMSAATVPGTALTSMIANGKYPDPFYGKIVTDTIPDTLKDTNYWYRTTFATPPLRPGQRLWLRFDGVNYMASIWLNGALVGTLEGAFKHGYFDVTKLVAATGGVAYLAVSAIKLDFSEGPLKPSYASGVTRGGRNGGPTGVTLKNGPTFFCTAGWDWLPTIPDRDIGIWQPVSWFTTGAVRIADLRVDSTLADDLGSAALQLDLSLDNRSGTSLAATVTGKIGTDIAFSHAITIPAADQPTTITLTSADVPQLSLANPKLWWPNGYGEPNLYAVSVSIALQGQVSDTRSVNIGLRRIEYSRNIGFGPQLSITVNKLPILIMGGNWGLDEALKRIPRERLFNQVRLHRDANLNLIRNWNGQSTSRDFFDACDTYGILVWQDFFYSTEGPAPVNVTRDLDNIRDVIVHYRNHPSVLLWCGGNEGSPPAALVSGLDSLVKTLDPKRLCLTSSAGDTGAGAVNGYSSGGPYNWEPPSAAFSRGYGTSSTAFHNEVGSHSIPTLEFVQAMLPPSSWECPDDFWADRDINGNGAYLAGQQGGGGYIAMTGARYGAIANLADFVRKAQMMNYECIRSLYEANAAVMIGPATGKITSPATGVIMWMTNPAQPSFVWQMYSHDLEQHASFFAVQHGCRRINAILDASTFDVTIANHTAKTVSGSVEMRVYNLDSTLAGKVTQNIASVASTSYQVAANLGTQIAAATSDVCIVTLTLRDASGATVADNLYWCQKNGQDTDYTLLDTMKAAAIAIRASAAELDDVTTRITANVQNIGSSIALMTHLQLFDSSSGQRILPAFFSDNYLNLVPGASTQIVIDVPHAKGKPVSGAGLRVDGWKLDRMNSKLGLSGVPVIFNERALAVTSPVSTFGKC</sequence>
<feature type="region of interest" description="Disordered" evidence="4">
    <location>
        <begin position="40"/>
        <end position="76"/>
    </location>
</feature>
<proteinExistence type="inferred from homology"/>
<dbReference type="InterPro" id="IPR008979">
    <property type="entry name" value="Galactose-bd-like_sf"/>
</dbReference>
<evidence type="ECO:0000256" key="2">
    <source>
        <dbReference type="ARBA" id="ARBA00022801"/>
    </source>
</evidence>
<dbReference type="PROSITE" id="PS51257">
    <property type="entry name" value="PROKAR_LIPOPROTEIN"/>
    <property type="match status" value="1"/>
</dbReference>
<dbReference type="InterPro" id="IPR041351">
    <property type="entry name" value="Ig_GlcNase"/>
</dbReference>
<dbReference type="InterPro" id="IPR006102">
    <property type="entry name" value="Ig-like_GH2"/>
</dbReference>
<dbReference type="PROSITE" id="PS51318">
    <property type="entry name" value="TAT"/>
    <property type="match status" value="1"/>
</dbReference>
<dbReference type="PANTHER" id="PTHR43536">
    <property type="entry name" value="MANNOSYLGLYCOPROTEIN ENDO-BETA-MANNOSIDASE"/>
    <property type="match status" value="1"/>
</dbReference>
<dbReference type="InterPro" id="IPR006311">
    <property type="entry name" value="TAT_signal"/>
</dbReference>
<feature type="signal peptide" evidence="5">
    <location>
        <begin position="1"/>
        <end position="23"/>
    </location>
</feature>
<dbReference type="InterPro" id="IPR006103">
    <property type="entry name" value="Glyco_hydro_2_cat"/>
</dbReference>
<dbReference type="InterPro" id="IPR054593">
    <property type="entry name" value="Beta-mannosidase-like_N2"/>
</dbReference>
<evidence type="ECO:0000259" key="8">
    <source>
        <dbReference type="Pfam" id="PF17786"/>
    </source>
</evidence>
<protein>
    <submittedName>
        <fullName evidence="11">Beta-mannosidase</fullName>
    </submittedName>
</protein>
<dbReference type="InterPro" id="IPR013783">
    <property type="entry name" value="Ig-like_fold"/>
</dbReference>
<organism evidence="11 12">
    <name type="scientific">Paraburkholderia megapolitana</name>
    <dbReference type="NCBI Taxonomy" id="420953"/>
    <lineage>
        <taxon>Bacteria</taxon>
        <taxon>Pseudomonadati</taxon>
        <taxon>Pseudomonadota</taxon>
        <taxon>Betaproteobacteria</taxon>
        <taxon>Burkholderiales</taxon>
        <taxon>Burkholderiaceae</taxon>
        <taxon>Paraburkholderia</taxon>
    </lineage>
</organism>
<evidence type="ECO:0000259" key="10">
    <source>
        <dbReference type="Pfam" id="PF22666"/>
    </source>
</evidence>
<dbReference type="Proteomes" id="UP000199548">
    <property type="component" value="Unassembled WGS sequence"/>
</dbReference>
<keyword evidence="12" id="KW-1185">Reference proteome</keyword>
<accession>A0A1I3DAY2</accession>
<dbReference type="SUPFAM" id="SSF49303">
    <property type="entry name" value="beta-Galactosidase/glucuronidase domain"/>
    <property type="match status" value="3"/>
</dbReference>
<dbReference type="Pfam" id="PF18368">
    <property type="entry name" value="Ig_GlcNase"/>
    <property type="match status" value="1"/>
</dbReference>
<evidence type="ECO:0000259" key="9">
    <source>
        <dbReference type="Pfam" id="PF18368"/>
    </source>
</evidence>
<feature type="domain" description="Glycoside hydrolase family 2 catalytic" evidence="7">
    <location>
        <begin position="423"/>
        <end position="557"/>
    </location>
</feature>
<evidence type="ECO:0000313" key="12">
    <source>
        <dbReference type="Proteomes" id="UP000199548"/>
    </source>
</evidence>
<dbReference type="GO" id="GO:0004553">
    <property type="term" value="F:hydrolase activity, hydrolyzing O-glycosyl compounds"/>
    <property type="evidence" value="ECO:0007669"/>
    <property type="project" value="InterPro"/>
</dbReference>
<dbReference type="SUPFAM" id="SSF51445">
    <property type="entry name" value="(Trans)glycosidases"/>
    <property type="match status" value="1"/>
</dbReference>
<dbReference type="RefSeq" id="WP_091006464.1">
    <property type="nucleotide sequence ID" value="NZ_CP041743.1"/>
</dbReference>
<dbReference type="InterPro" id="IPR041447">
    <property type="entry name" value="Mannosidase_ig"/>
</dbReference>
<evidence type="ECO:0000259" key="6">
    <source>
        <dbReference type="Pfam" id="PF00703"/>
    </source>
</evidence>
<dbReference type="STRING" id="420953.SAMN05192543_101200"/>
<dbReference type="Pfam" id="PF02836">
    <property type="entry name" value="Glyco_hydro_2_C"/>
    <property type="match status" value="1"/>
</dbReference>
<feature type="compositionally biased region" description="Low complexity" evidence="4">
    <location>
        <begin position="41"/>
        <end position="72"/>
    </location>
</feature>
<feature type="chain" id="PRO_5011543774" evidence="5">
    <location>
        <begin position="24"/>
        <end position="975"/>
    </location>
</feature>
<gene>
    <name evidence="11" type="ORF">SAMN05192543_101200</name>
</gene>
<dbReference type="SUPFAM" id="SSF49785">
    <property type="entry name" value="Galactose-binding domain-like"/>
    <property type="match status" value="1"/>
</dbReference>
<dbReference type="Pfam" id="PF22666">
    <property type="entry name" value="Glyco_hydro_2_N2"/>
    <property type="match status" value="1"/>
</dbReference>
<comment type="similarity">
    <text evidence="1">Belongs to the glycosyl hydrolase 2 family.</text>
</comment>
<dbReference type="OrthoDB" id="9805202at2"/>
<keyword evidence="3" id="KW-0326">Glycosidase</keyword>
<dbReference type="PANTHER" id="PTHR43536:SF1">
    <property type="entry name" value="MANNOSYLGLYCOPROTEIN ENDO-BETA-MANNOSIDASE"/>
    <property type="match status" value="1"/>
</dbReference>
<dbReference type="Gene3D" id="2.60.40.10">
    <property type="entry name" value="Immunoglobulins"/>
    <property type="match status" value="3"/>
</dbReference>
<feature type="domain" description="Beta-mannosidase-like galactose-binding" evidence="10">
    <location>
        <begin position="114"/>
        <end position="282"/>
    </location>
</feature>
<evidence type="ECO:0000256" key="5">
    <source>
        <dbReference type="SAM" id="SignalP"/>
    </source>
</evidence>
<evidence type="ECO:0000256" key="4">
    <source>
        <dbReference type="SAM" id="MobiDB-lite"/>
    </source>
</evidence>
<dbReference type="GO" id="GO:0005975">
    <property type="term" value="P:carbohydrate metabolic process"/>
    <property type="evidence" value="ECO:0007669"/>
    <property type="project" value="InterPro"/>
</dbReference>
<name>A0A1I3DAY2_9BURK</name>